<dbReference type="Proteomes" id="UP000000600">
    <property type="component" value="Unassembled WGS sequence"/>
</dbReference>
<organism evidence="1 2">
    <name type="scientific">Paramecium tetraurelia</name>
    <dbReference type="NCBI Taxonomy" id="5888"/>
    <lineage>
        <taxon>Eukaryota</taxon>
        <taxon>Sar</taxon>
        <taxon>Alveolata</taxon>
        <taxon>Ciliophora</taxon>
        <taxon>Intramacronucleata</taxon>
        <taxon>Oligohymenophorea</taxon>
        <taxon>Peniculida</taxon>
        <taxon>Parameciidae</taxon>
        <taxon>Paramecium</taxon>
    </lineage>
</organism>
<dbReference type="InParanoid" id="A0E512"/>
<dbReference type="AlphaFoldDB" id="A0E512"/>
<dbReference type="HOGENOM" id="CLU_1744076_0_0_1"/>
<keyword evidence="2" id="KW-1185">Reference proteome</keyword>
<proteinExistence type="predicted"/>
<dbReference type="EMBL" id="CT868659">
    <property type="protein sequence ID" value="CAK90379.1"/>
    <property type="molecule type" value="Genomic_DNA"/>
</dbReference>
<reference evidence="1 2" key="1">
    <citation type="journal article" date="2006" name="Nature">
        <title>Global trends of whole-genome duplications revealed by the ciliate Paramecium tetraurelia.</title>
        <authorList>
            <consortium name="Genoscope"/>
            <person name="Aury J.-M."/>
            <person name="Jaillon O."/>
            <person name="Duret L."/>
            <person name="Noel B."/>
            <person name="Jubin C."/>
            <person name="Porcel B.M."/>
            <person name="Segurens B."/>
            <person name="Daubin V."/>
            <person name="Anthouard V."/>
            <person name="Aiach N."/>
            <person name="Arnaiz O."/>
            <person name="Billaut A."/>
            <person name="Beisson J."/>
            <person name="Blanc I."/>
            <person name="Bouhouche K."/>
            <person name="Camara F."/>
            <person name="Duharcourt S."/>
            <person name="Guigo R."/>
            <person name="Gogendeau D."/>
            <person name="Katinka M."/>
            <person name="Keller A.-M."/>
            <person name="Kissmehl R."/>
            <person name="Klotz C."/>
            <person name="Koll F."/>
            <person name="Le Moue A."/>
            <person name="Lepere C."/>
            <person name="Malinsky S."/>
            <person name="Nowacki M."/>
            <person name="Nowak J.K."/>
            <person name="Plattner H."/>
            <person name="Poulain J."/>
            <person name="Ruiz F."/>
            <person name="Serrano V."/>
            <person name="Zagulski M."/>
            <person name="Dessen P."/>
            <person name="Betermier M."/>
            <person name="Weissenbach J."/>
            <person name="Scarpelli C."/>
            <person name="Schachter V."/>
            <person name="Sperling L."/>
            <person name="Meyer E."/>
            <person name="Cohen J."/>
            <person name="Wincker P."/>
        </authorList>
    </citation>
    <scope>NUCLEOTIDE SEQUENCE [LARGE SCALE GENOMIC DNA]</scope>
    <source>
        <strain evidence="1 2">Stock d4-2</strain>
    </source>
</reference>
<sequence>MRKLSEYQLSLFNIQNNFYFGQNRDNKYALGMITQQLILNQILYRNIQLESQDQYFILIQIYINICQEMDQKHLMRYFVEEQQALHRAAAVYGSGLAMQLNLERNILGAPGQSSYIHLEIAMNKLEDIDELDFMGNKKLEQEFVKGFQQI</sequence>
<evidence type="ECO:0000313" key="1">
    <source>
        <dbReference type="EMBL" id="CAK90379.1"/>
    </source>
</evidence>
<gene>
    <name evidence="1" type="ORF">GSPATT00023556001</name>
</gene>
<protein>
    <submittedName>
        <fullName evidence="1">Uncharacterized protein</fullName>
    </submittedName>
</protein>
<dbReference type="RefSeq" id="XP_001457776.1">
    <property type="nucleotide sequence ID" value="XM_001457739.1"/>
</dbReference>
<dbReference type="GeneID" id="5043561"/>
<accession>A0E512</accession>
<name>A0E512_PARTE</name>
<evidence type="ECO:0000313" key="2">
    <source>
        <dbReference type="Proteomes" id="UP000000600"/>
    </source>
</evidence>
<dbReference type="KEGG" id="ptm:GSPATT00023556001"/>